<accession>A0A939BR19</accession>
<reference evidence="2" key="1">
    <citation type="submission" date="2021-01" db="EMBL/GenBank/DDBJ databases">
        <title>Genomic Encyclopedia of Type Strains, Phase IV (KMG-IV): sequencing the most valuable type-strain genomes for metagenomic binning, comparative biology and taxonomic classification.</title>
        <authorList>
            <person name="Goeker M."/>
        </authorList>
    </citation>
    <scope>NUCLEOTIDE SEQUENCE</scope>
    <source>
        <strain evidence="2">DSM 23230</strain>
    </source>
</reference>
<dbReference type="Pfam" id="PF14107">
    <property type="entry name" value="DUF4280"/>
    <property type="match status" value="1"/>
</dbReference>
<evidence type="ECO:0008006" key="4">
    <source>
        <dbReference type="Google" id="ProtNLM"/>
    </source>
</evidence>
<dbReference type="EMBL" id="JAFBDQ010000002">
    <property type="protein sequence ID" value="MBM7555531.1"/>
    <property type="molecule type" value="Genomic_DNA"/>
</dbReference>
<feature type="compositionally biased region" description="Basic and acidic residues" evidence="1">
    <location>
        <begin position="148"/>
        <end position="163"/>
    </location>
</feature>
<dbReference type="Proteomes" id="UP000774000">
    <property type="component" value="Unassembled WGS sequence"/>
</dbReference>
<gene>
    <name evidence="2" type="ORF">JOC47_000356</name>
</gene>
<feature type="region of interest" description="Disordered" evidence="1">
    <location>
        <begin position="114"/>
        <end position="166"/>
    </location>
</feature>
<protein>
    <recommendedName>
        <fullName evidence="4">DUF4280 domain-containing protein</fullName>
    </recommendedName>
</protein>
<evidence type="ECO:0000313" key="3">
    <source>
        <dbReference type="Proteomes" id="UP000774000"/>
    </source>
</evidence>
<keyword evidence="3" id="KW-1185">Reference proteome</keyword>
<proteinExistence type="predicted"/>
<evidence type="ECO:0000256" key="1">
    <source>
        <dbReference type="SAM" id="MobiDB-lite"/>
    </source>
</evidence>
<dbReference type="RefSeq" id="WP_204700264.1">
    <property type="nucleotide sequence ID" value="NZ_JAFBDQ010000002.1"/>
</dbReference>
<evidence type="ECO:0000313" key="2">
    <source>
        <dbReference type="EMBL" id="MBM7555531.1"/>
    </source>
</evidence>
<name>A0A939BR19_9FIRM</name>
<feature type="compositionally biased region" description="Low complexity" evidence="1">
    <location>
        <begin position="127"/>
        <end position="145"/>
    </location>
</feature>
<dbReference type="AlphaFoldDB" id="A0A939BR19"/>
<sequence length="280" mass="30567">MKKTKASYIQKTSKYEFRKDTEGNLIITYYNGEEKSKAVCIEGFKEGDYGLWIEKKPLYFIENGQIVSTDTGTRAGISEVLALKENKFLKEENRIKNDFLWIHDQEVIVFPHDKEQGQAKTKQQSEAVGSPAKASGASGKVASSSNKGTKEKQDKNNNQEKANDSSNGGAQLYVCSGAVLKCSCGGRTSNLQVVSGHNAKVCGNLIANIMDHQPMTNVPSFGYCKDPKNSCVPNLPSPWTKVKKDVKVGQHPALLEGSTLTCSNGGQIEIVDPGQSILKE</sequence>
<comment type="caution">
    <text evidence="2">The sequence shown here is derived from an EMBL/GenBank/DDBJ whole genome shotgun (WGS) entry which is preliminary data.</text>
</comment>
<dbReference type="InterPro" id="IPR025460">
    <property type="entry name" value="DUF4280"/>
</dbReference>
<organism evidence="2 3">
    <name type="scientific">Halanaerobacter jeridensis</name>
    <dbReference type="NCBI Taxonomy" id="706427"/>
    <lineage>
        <taxon>Bacteria</taxon>
        <taxon>Bacillati</taxon>
        <taxon>Bacillota</taxon>
        <taxon>Clostridia</taxon>
        <taxon>Halanaerobiales</taxon>
        <taxon>Halobacteroidaceae</taxon>
        <taxon>Halanaerobacter</taxon>
    </lineage>
</organism>